<proteinExistence type="predicted"/>
<protein>
    <submittedName>
        <fullName evidence="1">Uncharacterized protein</fullName>
    </submittedName>
</protein>
<comment type="caution">
    <text evidence="1">The sequence shown here is derived from an EMBL/GenBank/DDBJ whole genome shotgun (WGS) entry which is preliminary data.</text>
</comment>
<dbReference type="EMBL" id="JACGCM010000857">
    <property type="protein sequence ID" value="KAF6165255.1"/>
    <property type="molecule type" value="Genomic_DNA"/>
</dbReference>
<sequence length="110" mass="12242">MACRLLGMHELALGYTMWHANGSGSDLNQAHGVFQQCTCPVMCQSTTENHPFVDPFWDGFLAKFKTQVSMFSSILDILQHWSLKTSSTIAGLQDFQKSSTVQILCTFCGM</sequence>
<dbReference type="AlphaFoldDB" id="A0A7J7NDL1"/>
<reference evidence="1 2" key="1">
    <citation type="journal article" date="2020" name="IScience">
        <title>Genome Sequencing of the Endangered Kingdonia uniflora (Circaeasteraceae, Ranunculales) Reveals Potential Mechanisms of Evolutionary Specialization.</title>
        <authorList>
            <person name="Sun Y."/>
            <person name="Deng T."/>
            <person name="Zhang A."/>
            <person name="Moore M.J."/>
            <person name="Landis J.B."/>
            <person name="Lin N."/>
            <person name="Zhang H."/>
            <person name="Zhang X."/>
            <person name="Huang J."/>
            <person name="Zhang X."/>
            <person name="Sun H."/>
            <person name="Wang H."/>
        </authorList>
    </citation>
    <scope>NUCLEOTIDE SEQUENCE [LARGE SCALE GENOMIC DNA]</scope>
    <source>
        <strain evidence="1">TB1705</strain>
        <tissue evidence="1">Leaf</tissue>
    </source>
</reference>
<organism evidence="1 2">
    <name type="scientific">Kingdonia uniflora</name>
    <dbReference type="NCBI Taxonomy" id="39325"/>
    <lineage>
        <taxon>Eukaryota</taxon>
        <taxon>Viridiplantae</taxon>
        <taxon>Streptophyta</taxon>
        <taxon>Embryophyta</taxon>
        <taxon>Tracheophyta</taxon>
        <taxon>Spermatophyta</taxon>
        <taxon>Magnoliopsida</taxon>
        <taxon>Ranunculales</taxon>
        <taxon>Circaeasteraceae</taxon>
        <taxon>Kingdonia</taxon>
    </lineage>
</organism>
<dbReference type="Proteomes" id="UP000541444">
    <property type="component" value="Unassembled WGS sequence"/>
</dbReference>
<keyword evidence="2" id="KW-1185">Reference proteome</keyword>
<name>A0A7J7NDL1_9MAGN</name>
<evidence type="ECO:0000313" key="1">
    <source>
        <dbReference type="EMBL" id="KAF6165255.1"/>
    </source>
</evidence>
<gene>
    <name evidence="1" type="ORF">GIB67_030437</name>
</gene>
<accession>A0A7J7NDL1</accession>
<evidence type="ECO:0000313" key="2">
    <source>
        <dbReference type="Proteomes" id="UP000541444"/>
    </source>
</evidence>